<sequence>LDLITDLFVEGIDIPVEWRRWLAEARKTAKKQPIASSSMPSSAEVEGQSFESQERLATFEYIEKVAQVRILNPENSKLEIKLQLPEIECTNVFAFQNKLVFVGGLEIKNTPFTKRVDLVDLSTGQVSSLPDMINIISSSVGVGTENEIFVFGRSVFLGSFQLFWNQLYEATLG</sequence>
<evidence type="ECO:0000313" key="1">
    <source>
        <dbReference type="EMBL" id="VUZ38655.1"/>
    </source>
</evidence>
<gene>
    <name evidence="1" type="ORF">WMSIL1_LOCUS116</name>
</gene>
<organism evidence="1 2">
    <name type="scientific">Hymenolepis diminuta</name>
    <name type="common">Rat tapeworm</name>
    <dbReference type="NCBI Taxonomy" id="6216"/>
    <lineage>
        <taxon>Eukaryota</taxon>
        <taxon>Metazoa</taxon>
        <taxon>Spiralia</taxon>
        <taxon>Lophotrochozoa</taxon>
        <taxon>Platyhelminthes</taxon>
        <taxon>Cestoda</taxon>
        <taxon>Eucestoda</taxon>
        <taxon>Cyclophyllidea</taxon>
        <taxon>Hymenolepididae</taxon>
        <taxon>Hymenolepis</taxon>
    </lineage>
</organism>
<dbReference type="EMBL" id="CABIJS010000004">
    <property type="protein sequence ID" value="VUZ38655.1"/>
    <property type="molecule type" value="Genomic_DNA"/>
</dbReference>
<name>A0A564XUF2_HYMDI</name>
<dbReference type="Proteomes" id="UP000321570">
    <property type="component" value="Unassembled WGS sequence"/>
</dbReference>
<dbReference type="AlphaFoldDB" id="A0A564XUF2"/>
<dbReference type="SUPFAM" id="SSF117281">
    <property type="entry name" value="Kelch motif"/>
    <property type="match status" value="1"/>
</dbReference>
<reference evidence="1 2" key="1">
    <citation type="submission" date="2019-07" db="EMBL/GenBank/DDBJ databases">
        <authorList>
            <person name="Jastrzebski P J."/>
            <person name="Paukszto L."/>
            <person name="Jastrzebski P J."/>
        </authorList>
    </citation>
    <scope>NUCLEOTIDE SEQUENCE [LARGE SCALE GENOMIC DNA]</scope>
    <source>
        <strain evidence="1 2">WMS-il1</strain>
    </source>
</reference>
<keyword evidence="2" id="KW-1185">Reference proteome</keyword>
<proteinExistence type="predicted"/>
<protein>
    <submittedName>
        <fullName evidence="1">Uncharacterized protein</fullName>
    </submittedName>
</protein>
<feature type="non-terminal residue" evidence="1">
    <location>
        <position position="173"/>
    </location>
</feature>
<feature type="non-terminal residue" evidence="1">
    <location>
        <position position="1"/>
    </location>
</feature>
<evidence type="ECO:0000313" key="2">
    <source>
        <dbReference type="Proteomes" id="UP000321570"/>
    </source>
</evidence>
<accession>A0A564XUF2</accession>
<dbReference type="InterPro" id="IPR015915">
    <property type="entry name" value="Kelch-typ_b-propeller"/>
</dbReference>